<evidence type="ECO:0000256" key="1">
    <source>
        <dbReference type="SAM" id="MobiDB-lite"/>
    </source>
</evidence>
<keyword evidence="2" id="KW-1133">Transmembrane helix</keyword>
<name>A0A8C0DHS7_BALMU</name>
<gene>
    <name evidence="3" type="primary">ABCC6</name>
</gene>
<organism evidence="3">
    <name type="scientific">Balaenoptera musculus</name>
    <name type="common">Blue whale</name>
    <dbReference type="NCBI Taxonomy" id="9771"/>
    <lineage>
        <taxon>Eukaryota</taxon>
        <taxon>Metazoa</taxon>
        <taxon>Chordata</taxon>
        <taxon>Craniata</taxon>
        <taxon>Vertebrata</taxon>
        <taxon>Euteleostomi</taxon>
        <taxon>Mammalia</taxon>
        <taxon>Eutheria</taxon>
        <taxon>Laurasiatheria</taxon>
        <taxon>Artiodactyla</taxon>
        <taxon>Whippomorpha</taxon>
        <taxon>Cetacea</taxon>
        <taxon>Mysticeti</taxon>
        <taxon>Balaenopteridae</taxon>
        <taxon>Balaenoptera</taxon>
    </lineage>
</organism>
<protein>
    <submittedName>
        <fullName evidence="3">ATP binding cassette subfamily C member 6</fullName>
    </submittedName>
</protein>
<reference evidence="3" key="1">
    <citation type="submission" date="2023-09" db="UniProtKB">
        <authorList>
            <consortium name="Ensembl"/>
        </authorList>
    </citation>
    <scope>IDENTIFICATION</scope>
</reference>
<evidence type="ECO:0000256" key="2">
    <source>
        <dbReference type="SAM" id="Phobius"/>
    </source>
</evidence>
<dbReference type="Ensembl" id="ENSBMST00010021461.1">
    <property type="protein sequence ID" value="ENSBMSP00010019416.1"/>
    <property type="gene ID" value="ENSBMSG00010013979.1"/>
</dbReference>
<evidence type="ECO:0000313" key="3">
    <source>
        <dbReference type="Ensembl" id="ENSBMSP00010019416.1"/>
    </source>
</evidence>
<sequence length="99" mass="10838">MAAPGEPCAGPEVWNQTEPQPAAARLLSLCFLKTAGVWVPPMYLWVLGPIHLLYIHRHDKGYLQMSRLFKAKMVATAPGSLPDNGRGSGETGWNLARPQ</sequence>
<proteinExistence type="predicted"/>
<accession>A0A8C0DHS7</accession>
<dbReference type="AlphaFoldDB" id="A0A8C0DHS7"/>
<dbReference type="GeneTree" id="ENSGT00940000157145"/>
<feature type="transmembrane region" description="Helical" evidence="2">
    <location>
        <begin position="35"/>
        <end position="55"/>
    </location>
</feature>
<keyword evidence="2" id="KW-0812">Transmembrane</keyword>
<feature type="region of interest" description="Disordered" evidence="1">
    <location>
        <begin position="79"/>
        <end position="99"/>
    </location>
</feature>
<keyword evidence="2" id="KW-0472">Membrane</keyword>